<dbReference type="Pfam" id="PF00583">
    <property type="entry name" value="Acetyltransf_1"/>
    <property type="match status" value="1"/>
</dbReference>
<gene>
    <name evidence="2" type="ORF">BK123_07405</name>
</gene>
<dbReference type="InterPro" id="IPR000182">
    <property type="entry name" value="GNAT_dom"/>
</dbReference>
<dbReference type="PROSITE" id="PS51186">
    <property type="entry name" value="GNAT"/>
    <property type="match status" value="1"/>
</dbReference>
<dbReference type="RefSeq" id="WP_076321734.1">
    <property type="nucleotide sequence ID" value="NZ_MRTF01000002.1"/>
</dbReference>
<accession>A0A1R1B5T4</accession>
<evidence type="ECO:0000259" key="1">
    <source>
        <dbReference type="PROSITE" id="PS51186"/>
    </source>
</evidence>
<dbReference type="OrthoDB" id="66776at2"/>
<dbReference type="InterPro" id="IPR016181">
    <property type="entry name" value="Acyl_CoA_acyltransferase"/>
</dbReference>
<dbReference type="Proteomes" id="UP000187074">
    <property type="component" value="Unassembled WGS sequence"/>
</dbReference>
<evidence type="ECO:0000313" key="2">
    <source>
        <dbReference type="EMBL" id="OME94914.1"/>
    </source>
</evidence>
<dbReference type="EMBL" id="MRTF01000002">
    <property type="protein sequence ID" value="OME94914.1"/>
    <property type="molecule type" value="Genomic_DNA"/>
</dbReference>
<dbReference type="Gene3D" id="3.40.630.30">
    <property type="match status" value="1"/>
</dbReference>
<dbReference type="SUPFAM" id="SSF55729">
    <property type="entry name" value="Acyl-CoA N-acyltransferases (Nat)"/>
    <property type="match status" value="1"/>
</dbReference>
<proteinExistence type="predicted"/>
<name>A0A1R1B5T4_PAELA</name>
<feature type="domain" description="N-acetyltransferase" evidence="1">
    <location>
        <begin position="9"/>
        <end position="158"/>
    </location>
</feature>
<reference evidence="2 3" key="1">
    <citation type="submission" date="2016-11" db="EMBL/GenBank/DDBJ databases">
        <title>Paenibacillus species isolates.</title>
        <authorList>
            <person name="Beno S.M."/>
        </authorList>
    </citation>
    <scope>NUCLEOTIDE SEQUENCE [LARGE SCALE GENOMIC DNA]</scope>
    <source>
        <strain evidence="2 3">FSL F4-0100</strain>
    </source>
</reference>
<evidence type="ECO:0000313" key="3">
    <source>
        <dbReference type="Proteomes" id="UP000187074"/>
    </source>
</evidence>
<dbReference type="STRING" id="1401.BK123_07405"/>
<dbReference type="GO" id="GO:0016747">
    <property type="term" value="F:acyltransferase activity, transferring groups other than amino-acyl groups"/>
    <property type="evidence" value="ECO:0007669"/>
    <property type="project" value="InterPro"/>
</dbReference>
<comment type="caution">
    <text evidence="2">The sequence shown here is derived from an EMBL/GenBank/DDBJ whole genome shotgun (WGS) entry which is preliminary data.</text>
</comment>
<protein>
    <submittedName>
        <fullName evidence="2">GNAT family N-acetyltransferase</fullName>
    </submittedName>
</protein>
<organism evidence="2 3">
    <name type="scientific">Paenibacillus lautus</name>
    <name type="common">Bacillus lautus</name>
    <dbReference type="NCBI Taxonomy" id="1401"/>
    <lineage>
        <taxon>Bacteria</taxon>
        <taxon>Bacillati</taxon>
        <taxon>Bacillota</taxon>
        <taxon>Bacilli</taxon>
        <taxon>Bacillales</taxon>
        <taxon>Paenibacillaceae</taxon>
        <taxon>Paenibacillus</taxon>
    </lineage>
</organism>
<dbReference type="AlphaFoldDB" id="A0A1R1B5T4"/>
<sequence length="158" mass="18110">MQKAEQIQLEFRSAEQLPILNEFELPDDQVQFTAHPKEALNLVKGQFPIVILADDHPVGFFILHATERVKEYTSNSHAMLLTTLSIDHRQQRKGYARRGMLALPSFIRSQFPSCDEVVLVVNHKNVPAQQLYERVGFEDTGRRRIGPTGEQWVMNIAI</sequence>
<keyword evidence="2" id="KW-0808">Transferase</keyword>